<dbReference type="HOGENOM" id="CLU_033907_0_0_1"/>
<dbReference type="Gene3D" id="3.40.50.300">
    <property type="entry name" value="P-loop containing nucleotide triphosphate hydrolases"/>
    <property type="match status" value="1"/>
</dbReference>
<feature type="region of interest" description="Disordered" evidence="1">
    <location>
        <begin position="211"/>
        <end position="232"/>
    </location>
</feature>
<dbReference type="EMBL" id="CH408030">
    <property type="protein sequence ID" value="EAQ91404.1"/>
    <property type="molecule type" value="Genomic_DNA"/>
</dbReference>
<accession>Q2H8W5</accession>
<evidence type="ECO:0008006" key="4">
    <source>
        <dbReference type="Google" id="ProtNLM"/>
    </source>
</evidence>
<dbReference type="SUPFAM" id="SSF52540">
    <property type="entry name" value="P-loop containing nucleoside triphosphate hydrolases"/>
    <property type="match status" value="1"/>
</dbReference>
<dbReference type="Proteomes" id="UP000001056">
    <property type="component" value="Unassembled WGS sequence"/>
</dbReference>
<feature type="compositionally biased region" description="Low complexity" evidence="1">
    <location>
        <begin position="118"/>
        <end position="134"/>
    </location>
</feature>
<dbReference type="VEuPathDB" id="FungiDB:CHGG_03339"/>
<dbReference type="InParanoid" id="Q2H8W5"/>
<dbReference type="InterPro" id="IPR027417">
    <property type="entry name" value="P-loop_NTPase"/>
</dbReference>
<keyword evidence="3" id="KW-1185">Reference proteome</keyword>
<name>Q2H8W5_CHAGB</name>
<dbReference type="PANTHER" id="PTHR48419">
    <property type="entry name" value="SULFOTRANSFERASE DOMAIN-CONTAINING PROTEIN"/>
    <property type="match status" value="1"/>
</dbReference>
<proteinExistence type="predicted"/>
<feature type="region of interest" description="Disordered" evidence="1">
    <location>
        <begin position="117"/>
        <end position="139"/>
    </location>
</feature>
<dbReference type="AlphaFoldDB" id="Q2H8W5"/>
<dbReference type="eggNOG" id="ENOG502RCNY">
    <property type="taxonomic scope" value="Eukaryota"/>
</dbReference>
<feature type="compositionally biased region" description="Low complexity" evidence="1">
    <location>
        <begin position="216"/>
        <end position="229"/>
    </location>
</feature>
<dbReference type="OrthoDB" id="2405944at2759"/>
<organism evidence="2 3">
    <name type="scientific">Chaetomium globosum (strain ATCC 6205 / CBS 148.51 / DSM 1962 / NBRC 6347 / NRRL 1970)</name>
    <name type="common">Soil fungus</name>
    <dbReference type="NCBI Taxonomy" id="306901"/>
    <lineage>
        <taxon>Eukaryota</taxon>
        <taxon>Fungi</taxon>
        <taxon>Dikarya</taxon>
        <taxon>Ascomycota</taxon>
        <taxon>Pezizomycotina</taxon>
        <taxon>Sordariomycetes</taxon>
        <taxon>Sordariomycetidae</taxon>
        <taxon>Sordariales</taxon>
        <taxon>Chaetomiaceae</taxon>
        <taxon>Chaetomium</taxon>
    </lineage>
</organism>
<dbReference type="STRING" id="306901.Q2H8W5"/>
<dbReference type="OMA" id="QCIHEPF"/>
<sequence length="353" mass="39796">MSNKPIFLATHPRACSTAFERVFMTRRDILRCVHEPFGDAFYFGPERLSVRYEEDEEARSSSGFANTTYEDVLTNLLRLSRDDDSKRLFIKDIAHYLLPPDRKPAYIVPSLASNKPKAATANGTAHTNGNTTTTSSDSNPTVVPLPLLREFHFTFLIRHPRRAIPSYYRCTIPPLSAKTGFHSFMPNEAGYDELRRLFDYLLQEGIIVPQSRQQQNGHGHTTNGATTNGSGVGGGVRVTVVDADDLLDKPAEVVRAFCEDVGIDYHDGMLKWEDEEGQQLAVAAFEKWNGFHDDAIGSTELRARVQPKKTPTEAEEDEEWRKKYGEEGQRVIRECVDANVADYEYLKSFAIKV</sequence>
<evidence type="ECO:0000313" key="2">
    <source>
        <dbReference type="EMBL" id="EAQ91404.1"/>
    </source>
</evidence>
<reference evidence="3" key="1">
    <citation type="journal article" date="2015" name="Genome Announc.">
        <title>Draft genome sequence of the cellulolytic fungus Chaetomium globosum.</title>
        <authorList>
            <person name="Cuomo C.A."/>
            <person name="Untereiner W.A."/>
            <person name="Ma L.-J."/>
            <person name="Grabherr M."/>
            <person name="Birren B.W."/>
        </authorList>
    </citation>
    <scope>NUCLEOTIDE SEQUENCE [LARGE SCALE GENOMIC DNA]</scope>
    <source>
        <strain evidence="3">ATCC 6205 / CBS 148.51 / DSM 1962 / NBRC 6347 / NRRL 1970</strain>
    </source>
</reference>
<evidence type="ECO:0000313" key="3">
    <source>
        <dbReference type="Proteomes" id="UP000001056"/>
    </source>
</evidence>
<dbReference type="RefSeq" id="XP_001229855.1">
    <property type="nucleotide sequence ID" value="XM_001229854.1"/>
</dbReference>
<protein>
    <recommendedName>
        <fullName evidence="4">Sulfotransferase domain-containing protein</fullName>
    </recommendedName>
</protein>
<dbReference type="PANTHER" id="PTHR48419:SF1">
    <property type="entry name" value="SULFOTRANSFERASE DOMAIN-CONTAINING PROTEIN"/>
    <property type="match status" value="1"/>
</dbReference>
<dbReference type="InterPro" id="IPR053226">
    <property type="entry name" value="Pyrrolopyrazine_biosynth_F"/>
</dbReference>
<evidence type="ECO:0000256" key="1">
    <source>
        <dbReference type="SAM" id="MobiDB-lite"/>
    </source>
</evidence>
<gene>
    <name evidence="2" type="ORF">CHGG_03339</name>
</gene>
<dbReference type="GeneID" id="4389494"/>